<dbReference type="RefSeq" id="WP_091710274.1">
    <property type="nucleotide sequence ID" value="NZ_FNCA01000006.1"/>
</dbReference>
<dbReference type="Gene3D" id="3.40.50.1980">
    <property type="entry name" value="Nitrogenase molybdenum iron protein domain"/>
    <property type="match status" value="2"/>
</dbReference>
<dbReference type="Proteomes" id="UP000199259">
    <property type="component" value="Unassembled WGS sequence"/>
</dbReference>
<keyword evidence="3" id="KW-1185">Reference proteome</keyword>
<gene>
    <name evidence="2" type="ORF">SAMN04488589_1963</name>
</gene>
<evidence type="ECO:0000313" key="2">
    <source>
        <dbReference type="EMBL" id="SDG02777.1"/>
    </source>
</evidence>
<organism evidence="2 3">
    <name type="scientific">Methanolobus vulcani</name>
    <dbReference type="NCBI Taxonomy" id="38026"/>
    <lineage>
        <taxon>Archaea</taxon>
        <taxon>Methanobacteriati</taxon>
        <taxon>Methanobacteriota</taxon>
        <taxon>Stenosarchaea group</taxon>
        <taxon>Methanomicrobia</taxon>
        <taxon>Methanosarcinales</taxon>
        <taxon>Methanosarcinaceae</taxon>
        <taxon>Methanolobus</taxon>
    </lineage>
</organism>
<dbReference type="PANTHER" id="PTHR30535:SF34">
    <property type="entry name" value="MOLYBDATE-BINDING PROTEIN MOLA"/>
    <property type="match status" value="1"/>
</dbReference>
<dbReference type="Pfam" id="PF01497">
    <property type="entry name" value="Peripla_BP_2"/>
    <property type="match status" value="1"/>
</dbReference>
<evidence type="ECO:0000313" key="3">
    <source>
        <dbReference type="Proteomes" id="UP000199259"/>
    </source>
</evidence>
<feature type="domain" description="Fe/B12 periplasmic-binding" evidence="1">
    <location>
        <begin position="63"/>
        <end position="335"/>
    </location>
</feature>
<dbReference type="OrthoDB" id="24039at2157"/>
<dbReference type="InterPro" id="IPR002491">
    <property type="entry name" value="ABC_transptr_periplasmic_BD"/>
</dbReference>
<dbReference type="SUPFAM" id="SSF53807">
    <property type="entry name" value="Helical backbone' metal receptor"/>
    <property type="match status" value="1"/>
</dbReference>
<name>A0A7Z7B0K0_9EURY</name>
<dbReference type="PANTHER" id="PTHR30535">
    <property type="entry name" value="VITAMIN B12-BINDING PROTEIN"/>
    <property type="match status" value="1"/>
</dbReference>
<accession>A0A7Z7B0K0</accession>
<protein>
    <submittedName>
        <fullName evidence="2">Iron complex transport system substrate-binding protein</fullName>
    </submittedName>
</protein>
<dbReference type="PROSITE" id="PS51257">
    <property type="entry name" value="PROKAR_LIPOPROTEIN"/>
    <property type="match status" value="1"/>
</dbReference>
<dbReference type="CDD" id="cd01147">
    <property type="entry name" value="HemV-2"/>
    <property type="match status" value="1"/>
</dbReference>
<dbReference type="InterPro" id="IPR050902">
    <property type="entry name" value="ABC_Transporter_SBP"/>
</dbReference>
<dbReference type="PROSITE" id="PS50983">
    <property type="entry name" value="FE_B12_PBP"/>
    <property type="match status" value="1"/>
</dbReference>
<comment type="caution">
    <text evidence="2">The sequence shown here is derived from an EMBL/GenBank/DDBJ whole genome shotgun (WGS) entry which is preliminary data.</text>
</comment>
<proteinExistence type="predicted"/>
<evidence type="ECO:0000259" key="1">
    <source>
        <dbReference type="PROSITE" id="PS50983"/>
    </source>
</evidence>
<dbReference type="EMBL" id="FNCA01000006">
    <property type="protein sequence ID" value="SDG02777.1"/>
    <property type="molecule type" value="Genomic_DNA"/>
</dbReference>
<dbReference type="AlphaFoldDB" id="A0A7Z7B0K0"/>
<reference evidence="2 3" key="1">
    <citation type="submission" date="2016-10" db="EMBL/GenBank/DDBJ databases">
        <authorList>
            <person name="Varghese N."/>
            <person name="Submissions S."/>
        </authorList>
    </citation>
    <scope>NUCLEOTIDE SEQUENCE [LARGE SCALE GENOMIC DNA]</scope>
    <source>
        <strain evidence="2 3">PL 12/M</strain>
    </source>
</reference>
<sequence length="374" mass="41350">MDKKFYPGISLGIFLLILILATAISGCTDQTQQSIVQQEETVETVEITDMLGRNLTVPSEIDSVVTATGPYSILVYMLAPEKLAGWNTFTPIDHMLMDERYTSLPVVGSWGNAQTANYETVIGLDPEIVIEGYTVSKNGQISEQVTERQEKFGSIPVVAINGSIIAIADGDDTIEYLGQLLDCEEQATDFINFRSSVLNDIQDKVGDIPDDEKVRVYYAEGSTGLKTDPSGSLHSEAITICGGINVADCQVTPGMGMTPVSIEQVAEWDPEVILTTDSEFYNSVYSDPLWANIDAVQSKRVYLAPQNPFCWIDRPYGVHRVIGAAWTANVLYPELFSDTELEELTTKFYSEFFHYDLSDEEMDNLLHPETEASA</sequence>
<dbReference type="Gene3D" id="1.20.58.2180">
    <property type="match status" value="1"/>
</dbReference>